<evidence type="ECO:0000313" key="2">
    <source>
        <dbReference type="Proteomes" id="UP000276133"/>
    </source>
</evidence>
<evidence type="ECO:0000313" key="1">
    <source>
        <dbReference type="EMBL" id="RMZ97144.1"/>
    </source>
</evidence>
<name>A0A3M7PEJ3_BRAPC</name>
<organism evidence="1 2">
    <name type="scientific">Brachionus plicatilis</name>
    <name type="common">Marine rotifer</name>
    <name type="synonym">Brachionus muelleri</name>
    <dbReference type="NCBI Taxonomy" id="10195"/>
    <lineage>
        <taxon>Eukaryota</taxon>
        <taxon>Metazoa</taxon>
        <taxon>Spiralia</taxon>
        <taxon>Gnathifera</taxon>
        <taxon>Rotifera</taxon>
        <taxon>Eurotatoria</taxon>
        <taxon>Monogononta</taxon>
        <taxon>Pseudotrocha</taxon>
        <taxon>Ploima</taxon>
        <taxon>Brachionidae</taxon>
        <taxon>Brachionus</taxon>
    </lineage>
</organism>
<accession>A0A3M7PEJ3</accession>
<gene>
    <name evidence="1" type="ORF">BpHYR1_033516</name>
</gene>
<dbReference type="EMBL" id="REGN01011598">
    <property type="protein sequence ID" value="RMZ97144.1"/>
    <property type="molecule type" value="Genomic_DNA"/>
</dbReference>
<comment type="caution">
    <text evidence="1">The sequence shown here is derived from an EMBL/GenBank/DDBJ whole genome shotgun (WGS) entry which is preliminary data.</text>
</comment>
<sequence>MDINCLQKFNVFLILEKYIPFFFSNEKICSSLSSKGIYDNKKCNHLITKPARPTLSKAFKLKYLRILTKSLSIVFNLQKFSESHEIKDALTNQSI</sequence>
<proteinExistence type="predicted"/>
<dbReference type="Proteomes" id="UP000276133">
    <property type="component" value="Unassembled WGS sequence"/>
</dbReference>
<protein>
    <submittedName>
        <fullName evidence="1">Uncharacterized protein</fullName>
    </submittedName>
</protein>
<reference evidence="1 2" key="1">
    <citation type="journal article" date="2018" name="Sci. Rep.">
        <title>Genomic signatures of local adaptation to the degree of environmental predictability in rotifers.</title>
        <authorList>
            <person name="Franch-Gras L."/>
            <person name="Hahn C."/>
            <person name="Garcia-Roger E.M."/>
            <person name="Carmona M.J."/>
            <person name="Serra M."/>
            <person name="Gomez A."/>
        </authorList>
    </citation>
    <scope>NUCLEOTIDE SEQUENCE [LARGE SCALE GENOMIC DNA]</scope>
    <source>
        <strain evidence="1">HYR1</strain>
    </source>
</reference>
<dbReference type="AlphaFoldDB" id="A0A3M7PEJ3"/>
<keyword evidence="2" id="KW-1185">Reference proteome</keyword>